<gene>
    <name evidence="2" type="ORF">ACFOSB_04660</name>
</gene>
<evidence type="ECO:0000259" key="1">
    <source>
        <dbReference type="Pfam" id="PF06983"/>
    </source>
</evidence>
<dbReference type="InterPro" id="IPR028973">
    <property type="entry name" value="PhnB-like"/>
</dbReference>
<dbReference type="Proteomes" id="UP001595803">
    <property type="component" value="Unassembled WGS sequence"/>
</dbReference>
<dbReference type="PANTHER" id="PTHR33990">
    <property type="entry name" value="PROTEIN YJDN-RELATED"/>
    <property type="match status" value="1"/>
</dbReference>
<feature type="domain" description="PhnB-like" evidence="1">
    <location>
        <begin position="5"/>
        <end position="127"/>
    </location>
</feature>
<comment type="caution">
    <text evidence="2">The sequence shown here is derived from an EMBL/GenBank/DDBJ whole genome shotgun (WGS) entry which is preliminary data.</text>
</comment>
<dbReference type="CDD" id="cd06588">
    <property type="entry name" value="PhnB_like"/>
    <property type="match status" value="1"/>
</dbReference>
<evidence type="ECO:0000313" key="3">
    <source>
        <dbReference type="Proteomes" id="UP001595803"/>
    </source>
</evidence>
<protein>
    <submittedName>
        <fullName evidence="2">VOC family protein</fullName>
    </submittedName>
</protein>
<dbReference type="SUPFAM" id="SSF54593">
    <property type="entry name" value="Glyoxalase/Bleomycin resistance protein/Dihydroxybiphenyl dioxygenase"/>
    <property type="match status" value="1"/>
</dbReference>
<dbReference type="EMBL" id="JBHRZG010000004">
    <property type="protein sequence ID" value="MFC3832139.1"/>
    <property type="molecule type" value="Genomic_DNA"/>
</dbReference>
<dbReference type="InterPro" id="IPR029068">
    <property type="entry name" value="Glyas_Bleomycin-R_OHBP_Dase"/>
</dbReference>
<organism evidence="2 3">
    <name type="scientific">Deinococcus rufus</name>
    <dbReference type="NCBI Taxonomy" id="2136097"/>
    <lineage>
        <taxon>Bacteria</taxon>
        <taxon>Thermotogati</taxon>
        <taxon>Deinococcota</taxon>
        <taxon>Deinococci</taxon>
        <taxon>Deinococcales</taxon>
        <taxon>Deinococcaceae</taxon>
        <taxon>Deinococcus</taxon>
    </lineage>
</organism>
<dbReference type="Pfam" id="PF06983">
    <property type="entry name" value="3-dmu-9_3-mt"/>
    <property type="match status" value="1"/>
</dbReference>
<sequence>MLTVQPYLGFSGQSREALNFYQSCLGGTVELMTVADSPVAAHFPPDAQEHVLHGTLTSGPLVLNASDMREDTTRTHSVSLALQCADAAQARTVFDALSQGGTVTQPLGPSFWGGQFGEFTDRYGLHWLLNVPAEVR</sequence>
<dbReference type="Gene3D" id="3.10.180.10">
    <property type="entry name" value="2,3-Dihydroxybiphenyl 1,2-Dioxygenase, domain 1"/>
    <property type="match status" value="1"/>
</dbReference>
<reference evidence="3" key="1">
    <citation type="journal article" date="2019" name="Int. J. Syst. Evol. Microbiol.">
        <title>The Global Catalogue of Microorganisms (GCM) 10K type strain sequencing project: providing services to taxonomists for standard genome sequencing and annotation.</title>
        <authorList>
            <consortium name="The Broad Institute Genomics Platform"/>
            <consortium name="The Broad Institute Genome Sequencing Center for Infectious Disease"/>
            <person name="Wu L."/>
            <person name="Ma J."/>
        </authorList>
    </citation>
    <scope>NUCLEOTIDE SEQUENCE [LARGE SCALE GENOMIC DNA]</scope>
    <source>
        <strain evidence="3">CCTCC AB 2017081</strain>
    </source>
</reference>
<name>A0ABV7Z507_9DEIO</name>
<keyword evidence="3" id="KW-1185">Reference proteome</keyword>
<evidence type="ECO:0000313" key="2">
    <source>
        <dbReference type="EMBL" id="MFC3832139.1"/>
    </source>
</evidence>
<dbReference type="RefSeq" id="WP_322473390.1">
    <property type="nucleotide sequence ID" value="NZ_JBHRZG010000004.1"/>
</dbReference>
<accession>A0ABV7Z507</accession>
<dbReference type="PANTHER" id="PTHR33990:SF1">
    <property type="entry name" value="PROTEIN YJDN"/>
    <property type="match status" value="1"/>
</dbReference>
<proteinExistence type="predicted"/>